<evidence type="ECO:0008006" key="3">
    <source>
        <dbReference type="Google" id="ProtNLM"/>
    </source>
</evidence>
<proteinExistence type="predicted"/>
<gene>
    <name evidence="1" type="ORF">ASN18_3344</name>
</gene>
<name>A0ABR5SAQ1_9BACT</name>
<dbReference type="Proteomes" id="UP000060487">
    <property type="component" value="Unassembled WGS sequence"/>
</dbReference>
<accession>A0ABR5SAQ1</accession>
<protein>
    <recommendedName>
        <fullName evidence="3">Secreted protein</fullName>
    </recommendedName>
</protein>
<evidence type="ECO:0000313" key="2">
    <source>
        <dbReference type="Proteomes" id="UP000060487"/>
    </source>
</evidence>
<comment type="caution">
    <text evidence="1">The sequence shown here is derived from an EMBL/GenBank/DDBJ whole genome shotgun (WGS) entry which is preliminary data.</text>
</comment>
<sequence>MCSVVTLLIVYLLPLTRPITSAPLSESEVKAYPVFGVAVHKELLGKNRFMATGDGLHEKTPFEPVTDVLIAKDTLVCPSEFNPHATTDPSPFTATV</sequence>
<evidence type="ECO:0000313" key="1">
    <source>
        <dbReference type="EMBL" id="KWT74089.1"/>
    </source>
</evidence>
<reference evidence="1 2" key="1">
    <citation type="submission" date="2015-11" db="EMBL/GenBank/DDBJ databases">
        <authorList>
            <person name="Lin W."/>
        </authorList>
    </citation>
    <scope>NUCLEOTIDE SEQUENCE [LARGE SCALE GENOMIC DNA]</scope>
    <source>
        <strain evidence="1 2">HCH-1</strain>
    </source>
</reference>
<dbReference type="EMBL" id="LNQR01000147">
    <property type="protein sequence ID" value="KWT74089.1"/>
    <property type="molecule type" value="Genomic_DNA"/>
</dbReference>
<organism evidence="1 2">
    <name type="scientific">Candidatus Magnetominusculus xianensis</name>
    <dbReference type="NCBI Taxonomy" id="1748249"/>
    <lineage>
        <taxon>Bacteria</taxon>
        <taxon>Pseudomonadati</taxon>
        <taxon>Nitrospirota</taxon>
        <taxon>Nitrospiria</taxon>
        <taxon>Nitrospirales</taxon>
        <taxon>Nitrospiraceae</taxon>
        <taxon>Candidatus Magnetominusculus</taxon>
    </lineage>
</organism>
<keyword evidence="2" id="KW-1185">Reference proteome</keyword>